<evidence type="ECO:0000313" key="6">
    <source>
        <dbReference type="EMBL" id="SDF81733.1"/>
    </source>
</evidence>
<dbReference type="EMBL" id="FNCI01000002">
    <property type="protein sequence ID" value="SDF81733.1"/>
    <property type="molecule type" value="Genomic_DNA"/>
</dbReference>
<evidence type="ECO:0000256" key="3">
    <source>
        <dbReference type="ARBA" id="ARBA00023125"/>
    </source>
</evidence>
<evidence type="ECO:0000256" key="4">
    <source>
        <dbReference type="ARBA" id="ARBA00023163"/>
    </source>
</evidence>
<accession>A0A1G7P649</accession>
<dbReference type="AlphaFoldDB" id="A0A1G7P649"/>
<dbReference type="GO" id="GO:0006351">
    <property type="term" value="P:DNA-templated transcription"/>
    <property type="evidence" value="ECO:0007669"/>
    <property type="project" value="TreeGrafter"/>
</dbReference>
<dbReference type="PROSITE" id="PS50931">
    <property type="entry name" value="HTH_LYSR"/>
    <property type="match status" value="1"/>
</dbReference>
<dbReference type="RefSeq" id="WP_092523087.1">
    <property type="nucleotide sequence ID" value="NZ_FNCI01000002.1"/>
</dbReference>
<keyword evidence="2" id="KW-0805">Transcription regulation</keyword>
<dbReference type="OrthoDB" id="9813056at2"/>
<evidence type="ECO:0000313" key="7">
    <source>
        <dbReference type="Proteomes" id="UP000198641"/>
    </source>
</evidence>
<feature type="domain" description="HTH lysR-type" evidence="5">
    <location>
        <begin position="9"/>
        <end position="66"/>
    </location>
</feature>
<dbReference type="InterPro" id="IPR036390">
    <property type="entry name" value="WH_DNA-bd_sf"/>
</dbReference>
<dbReference type="GO" id="GO:0043565">
    <property type="term" value="F:sequence-specific DNA binding"/>
    <property type="evidence" value="ECO:0007669"/>
    <property type="project" value="TreeGrafter"/>
</dbReference>
<dbReference type="PRINTS" id="PR00039">
    <property type="entry name" value="HTHLYSR"/>
</dbReference>
<proteinExistence type="inferred from homology"/>
<reference evidence="6 7" key="1">
    <citation type="submission" date="2016-10" db="EMBL/GenBank/DDBJ databases">
        <authorList>
            <person name="de Groot N.N."/>
        </authorList>
    </citation>
    <scope>NUCLEOTIDE SEQUENCE [LARGE SCALE GENOMIC DNA]</scope>
    <source>
        <strain evidence="6 7">BH539</strain>
    </source>
</reference>
<dbReference type="Gene3D" id="1.10.10.10">
    <property type="entry name" value="Winged helix-like DNA-binding domain superfamily/Winged helix DNA-binding domain"/>
    <property type="match status" value="1"/>
</dbReference>
<organism evidence="6 7">
    <name type="scientific">Onishia taeanensis</name>
    <dbReference type="NCBI Taxonomy" id="284577"/>
    <lineage>
        <taxon>Bacteria</taxon>
        <taxon>Pseudomonadati</taxon>
        <taxon>Pseudomonadota</taxon>
        <taxon>Gammaproteobacteria</taxon>
        <taxon>Oceanospirillales</taxon>
        <taxon>Halomonadaceae</taxon>
        <taxon>Onishia</taxon>
    </lineage>
</organism>
<sequence length="313" mass="34585">MAQIDESLPSLKALIAFEAAIRLGSLTAAAKALGATQPAISQRIRGLESQVGLVLFERSGGGLAPTREALRFYDDIAPALNRIDSAVHTLRARACSTRQRVLIAANFGFAHLWLLPRLSRLEAAFPQVDIEVLAVDRDDQDHRADIAIHCDRDSEQNDIFTPEEVFPVCSPAFAAQHGLLEGDTPPRWSALPLLHMDERNSRWLDWREWSALAGVPYEDPYEERGAVFKYNNYPLLINAAQAGKGIALGWDLLVQDALEDGSLIPLAPPVRRESHGYILRTRYAHSALIGEIMRWVTAEIGRDPARAGDAQRG</sequence>
<dbReference type="InterPro" id="IPR005119">
    <property type="entry name" value="LysR_subst-bd"/>
</dbReference>
<dbReference type="SUPFAM" id="SSF53850">
    <property type="entry name" value="Periplasmic binding protein-like II"/>
    <property type="match status" value="1"/>
</dbReference>
<dbReference type="Gene3D" id="3.40.190.10">
    <property type="entry name" value="Periplasmic binding protein-like II"/>
    <property type="match status" value="2"/>
</dbReference>
<dbReference type="SUPFAM" id="SSF46785">
    <property type="entry name" value="Winged helix' DNA-binding domain"/>
    <property type="match status" value="1"/>
</dbReference>
<keyword evidence="3 6" id="KW-0238">DNA-binding</keyword>
<dbReference type="InterPro" id="IPR000847">
    <property type="entry name" value="LysR_HTH_N"/>
</dbReference>
<evidence type="ECO:0000256" key="1">
    <source>
        <dbReference type="ARBA" id="ARBA00009437"/>
    </source>
</evidence>
<name>A0A1G7P649_9GAMM</name>
<dbReference type="STRING" id="284577.SAMN05216571_102142"/>
<dbReference type="PANTHER" id="PTHR30537:SF26">
    <property type="entry name" value="GLYCINE CLEAVAGE SYSTEM TRANSCRIPTIONAL ACTIVATOR"/>
    <property type="match status" value="1"/>
</dbReference>
<keyword evidence="7" id="KW-1185">Reference proteome</keyword>
<dbReference type="InterPro" id="IPR036388">
    <property type="entry name" value="WH-like_DNA-bd_sf"/>
</dbReference>
<dbReference type="Proteomes" id="UP000198641">
    <property type="component" value="Unassembled WGS sequence"/>
</dbReference>
<protein>
    <submittedName>
        <fullName evidence="6">DNA-binding transcriptional regulator, LysR family</fullName>
    </submittedName>
</protein>
<dbReference type="Pfam" id="PF00126">
    <property type="entry name" value="HTH_1"/>
    <property type="match status" value="1"/>
</dbReference>
<dbReference type="InterPro" id="IPR058163">
    <property type="entry name" value="LysR-type_TF_proteobact-type"/>
</dbReference>
<evidence type="ECO:0000259" key="5">
    <source>
        <dbReference type="PROSITE" id="PS50931"/>
    </source>
</evidence>
<keyword evidence="4" id="KW-0804">Transcription</keyword>
<dbReference type="PANTHER" id="PTHR30537">
    <property type="entry name" value="HTH-TYPE TRANSCRIPTIONAL REGULATOR"/>
    <property type="match status" value="1"/>
</dbReference>
<evidence type="ECO:0000256" key="2">
    <source>
        <dbReference type="ARBA" id="ARBA00023015"/>
    </source>
</evidence>
<dbReference type="Pfam" id="PF03466">
    <property type="entry name" value="LysR_substrate"/>
    <property type="match status" value="1"/>
</dbReference>
<comment type="similarity">
    <text evidence="1">Belongs to the LysR transcriptional regulatory family.</text>
</comment>
<dbReference type="GO" id="GO:0003700">
    <property type="term" value="F:DNA-binding transcription factor activity"/>
    <property type="evidence" value="ECO:0007669"/>
    <property type="project" value="InterPro"/>
</dbReference>
<gene>
    <name evidence="6" type="ORF">SAMN05216571_102142</name>
</gene>